<dbReference type="AlphaFoldDB" id="A0A9Q7UV50"/>
<sequence>MPCKPWPGAGRLRSIRAAAWRRTPDFRGGAGAVWKAAAPMRELPQGAGLRQAEGRIVGRGSVGRMRLRSRFGLPHGRFPGPVPRSGHCPKMKSPRGA</sequence>
<protein>
    <submittedName>
        <fullName evidence="2">Uncharacterized protein</fullName>
    </submittedName>
</protein>
<accession>A0A9Q7UV50</accession>
<evidence type="ECO:0000256" key="1">
    <source>
        <dbReference type="SAM" id="MobiDB-lite"/>
    </source>
</evidence>
<organism evidence="2 3">
    <name type="scientific">Cupriavidus taiwanensis</name>
    <dbReference type="NCBI Taxonomy" id="164546"/>
    <lineage>
        <taxon>Bacteria</taxon>
        <taxon>Pseudomonadati</taxon>
        <taxon>Pseudomonadota</taxon>
        <taxon>Betaproteobacteria</taxon>
        <taxon>Burkholderiales</taxon>
        <taxon>Burkholderiaceae</taxon>
        <taxon>Cupriavidus</taxon>
    </lineage>
</organism>
<feature type="compositionally biased region" description="Basic residues" evidence="1">
    <location>
        <begin position="87"/>
        <end position="97"/>
    </location>
</feature>
<reference evidence="2 3" key="1">
    <citation type="submission" date="2018-01" db="EMBL/GenBank/DDBJ databases">
        <authorList>
            <person name="Clerissi C."/>
        </authorList>
    </citation>
    <scope>NUCLEOTIDE SEQUENCE [LARGE SCALE GENOMIC DNA]</scope>
    <source>
        <strain evidence="2">Cupriavidus taiwanensis SWF 66322</strain>
    </source>
</reference>
<gene>
    <name evidence="2" type="ORF">CBM2636_11331</name>
</gene>
<evidence type="ECO:0000313" key="2">
    <source>
        <dbReference type="EMBL" id="SPD64315.1"/>
    </source>
</evidence>
<name>A0A9Q7UV50_9BURK</name>
<dbReference type="EMBL" id="LT984813">
    <property type="protein sequence ID" value="SPD64315.1"/>
    <property type="molecule type" value="Genomic_DNA"/>
</dbReference>
<evidence type="ECO:0000313" key="3">
    <source>
        <dbReference type="Proteomes" id="UP000254259"/>
    </source>
</evidence>
<proteinExistence type="predicted"/>
<feature type="region of interest" description="Disordered" evidence="1">
    <location>
        <begin position="71"/>
        <end position="97"/>
    </location>
</feature>
<dbReference type="Proteomes" id="UP000254259">
    <property type="component" value="Chromosome CBM2636"/>
</dbReference>